<name>N9CB12_9GAMM</name>
<accession>N9CB12</accession>
<proteinExistence type="predicted"/>
<dbReference type="EMBL" id="APQD01000012">
    <property type="protein sequence ID" value="ENV82701.1"/>
    <property type="molecule type" value="Genomic_DNA"/>
</dbReference>
<sequence>MKYLYKKNILCGIVIIFCLVSIFEYISARVHSNRIDSVLFYDQSLESEYGKIRRYKIKKWSRTFDDFGTHWLHYQLYLYGDKRNGQVWLTMEKKPDQSKFTYKIE</sequence>
<dbReference type="Proteomes" id="UP000018460">
    <property type="component" value="Unassembled WGS sequence"/>
</dbReference>
<gene>
    <name evidence="1" type="ORF">F941_01467</name>
</gene>
<keyword evidence="2" id="KW-1185">Reference proteome</keyword>
<dbReference type="AlphaFoldDB" id="N9CB12"/>
<reference evidence="1 2" key="1">
    <citation type="submission" date="2013-02" db="EMBL/GenBank/DDBJ databases">
        <title>The Genome Sequence of Acinetobacter bouvetii CIP 107468.</title>
        <authorList>
            <consortium name="The Broad Institute Genome Sequencing Platform"/>
            <consortium name="The Broad Institute Genome Sequencing Center for Infectious Disease"/>
            <person name="Cerqueira G."/>
            <person name="Feldgarden M."/>
            <person name="Courvalin P."/>
            <person name="Perichon B."/>
            <person name="Grillot-Courvalin C."/>
            <person name="Clermont D."/>
            <person name="Rocha E."/>
            <person name="Yoon E.-J."/>
            <person name="Nemec A."/>
            <person name="Walker B."/>
            <person name="Young S.K."/>
            <person name="Zeng Q."/>
            <person name="Gargeya S."/>
            <person name="Fitzgerald M."/>
            <person name="Haas B."/>
            <person name="Abouelleil A."/>
            <person name="Alvarado L."/>
            <person name="Arachchi H.M."/>
            <person name="Berlin A.M."/>
            <person name="Chapman S.B."/>
            <person name="Dewar J."/>
            <person name="Goldberg J."/>
            <person name="Griggs A."/>
            <person name="Gujja S."/>
            <person name="Hansen M."/>
            <person name="Howarth C."/>
            <person name="Imamovic A."/>
            <person name="Larimer J."/>
            <person name="McCowan C."/>
            <person name="Murphy C."/>
            <person name="Neiman D."/>
            <person name="Pearson M."/>
            <person name="Priest M."/>
            <person name="Roberts A."/>
            <person name="Saif S."/>
            <person name="Shea T."/>
            <person name="Sisk P."/>
            <person name="Sykes S."/>
            <person name="Wortman J."/>
            <person name="Nusbaum C."/>
            <person name="Birren B."/>
        </authorList>
    </citation>
    <scope>NUCLEOTIDE SEQUENCE [LARGE SCALE GENOMIC DNA]</scope>
    <source>
        <strain evidence="1 2">CIP 107468</strain>
    </source>
</reference>
<protein>
    <submittedName>
        <fullName evidence="1">Uncharacterized protein</fullName>
    </submittedName>
</protein>
<evidence type="ECO:0000313" key="1">
    <source>
        <dbReference type="EMBL" id="ENV82701.1"/>
    </source>
</evidence>
<evidence type="ECO:0000313" key="2">
    <source>
        <dbReference type="Proteomes" id="UP000018460"/>
    </source>
</evidence>
<organism evidence="1 2">
    <name type="scientific">Acinetobacter bouvetii DSM 14964 = CIP 107468</name>
    <dbReference type="NCBI Taxonomy" id="1120925"/>
    <lineage>
        <taxon>Bacteria</taxon>
        <taxon>Pseudomonadati</taxon>
        <taxon>Pseudomonadota</taxon>
        <taxon>Gammaproteobacteria</taxon>
        <taxon>Moraxellales</taxon>
        <taxon>Moraxellaceae</taxon>
        <taxon>Acinetobacter</taxon>
    </lineage>
</organism>
<comment type="caution">
    <text evidence="1">The sequence shown here is derived from an EMBL/GenBank/DDBJ whole genome shotgun (WGS) entry which is preliminary data.</text>
</comment>